<protein>
    <recommendedName>
        <fullName evidence="3">F-box domain-containing protein</fullName>
    </recommendedName>
</protein>
<dbReference type="EMBL" id="JACAZH010000004">
    <property type="protein sequence ID" value="KAF7370275.1"/>
    <property type="molecule type" value="Genomic_DNA"/>
</dbReference>
<comment type="caution">
    <text evidence="1">The sequence shown here is derived from an EMBL/GenBank/DDBJ whole genome shotgun (WGS) entry which is preliminary data.</text>
</comment>
<sequence length="359" mass="40314">MGPNLPVDVVYVILGHLDTEDSIDRQTLGACGLVCTEWTHPSRYYLFREVYLSDSNLELLLDLIETSPYHIISFVHLLVLSSAVVGGLLDQSIAKLGPLRLPNASDLLTCIPCDIFARHSSGLAQICPNLVRLTFAINTLPLERIFEVARFFPSVGSICFRHCGFDHVQPPKNPLPVQRHALALDMDRFFMQKFCHHVLPLRPIPVVSSLRLSGLLPEPTSAAGNYLRQVGVNLHYLEFCAQPGFSDDALKYCTGLRHLVIRIYSISAEMLCFRILPHLRCPNLTTLTFGEIAPTSYLCSAEPLEKWRTVDEFLTHEHFPNLCTFTIASPWLFTQQLRHCMPLSVARGMLHVIGVRLTG</sequence>
<name>A0A8H6Z088_9AGAR</name>
<gene>
    <name evidence="1" type="ORF">MSAN_00658800</name>
</gene>
<keyword evidence="2" id="KW-1185">Reference proteome</keyword>
<proteinExistence type="predicted"/>
<accession>A0A8H6Z088</accession>
<reference evidence="1" key="1">
    <citation type="submission" date="2020-05" db="EMBL/GenBank/DDBJ databases">
        <title>Mycena genomes resolve the evolution of fungal bioluminescence.</title>
        <authorList>
            <person name="Tsai I.J."/>
        </authorList>
    </citation>
    <scope>NUCLEOTIDE SEQUENCE</scope>
    <source>
        <strain evidence="1">160909Yilan</strain>
    </source>
</reference>
<evidence type="ECO:0000313" key="1">
    <source>
        <dbReference type="EMBL" id="KAF7370275.1"/>
    </source>
</evidence>
<dbReference type="SUPFAM" id="SSF52047">
    <property type="entry name" value="RNI-like"/>
    <property type="match status" value="1"/>
</dbReference>
<evidence type="ECO:0008006" key="3">
    <source>
        <dbReference type="Google" id="ProtNLM"/>
    </source>
</evidence>
<dbReference type="AlphaFoldDB" id="A0A8H6Z088"/>
<dbReference type="Proteomes" id="UP000623467">
    <property type="component" value="Unassembled WGS sequence"/>
</dbReference>
<dbReference type="OrthoDB" id="2944585at2759"/>
<evidence type="ECO:0000313" key="2">
    <source>
        <dbReference type="Proteomes" id="UP000623467"/>
    </source>
</evidence>
<organism evidence="1 2">
    <name type="scientific">Mycena sanguinolenta</name>
    <dbReference type="NCBI Taxonomy" id="230812"/>
    <lineage>
        <taxon>Eukaryota</taxon>
        <taxon>Fungi</taxon>
        <taxon>Dikarya</taxon>
        <taxon>Basidiomycota</taxon>
        <taxon>Agaricomycotina</taxon>
        <taxon>Agaricomycetes</taxon>
        <taxon>Agaricomycetidae</taxon>
        <taxon>Agaricales</taxon>
        <taxon>Marasmiineae</taxon>
        <taxon>Mycenaceae</taxon>
        <taxon>Mycena</taxon>
    </lineage>
</organism>